<keyword evidence="5" id="KW-0520">NAD</keyword>
<dbReference type="SUPFAM" id="SSF111331">
    <property type="entry name" value="NAD kinase/diacylglycerol kinase-like"/>
    <property type="match status" value="1"/>
</dbReference>
<evidence type="ECO:0000256" key="3">
    <source>
        <dbReference type="ARBA" id="ARBA00022777"/>
    </source>
</evidence>
<evidence type="ECO:0000256" key="2">
    <source>
        <dbReference type="ARBA" id="ARBA00022679"/>
    </source>
</evidence>
<feature type="compositionally biased region" description="Basic and acidic residues" evidence="6">
    <location>
        <begin position="618"/>
        <end position="636"/>
    </location>
</feature>
<dbReference type="GO" id="GO:0006741">
    <property type="term" value="P:NADP+ biosynthetic process"/>
    <property type="evidence" value="ECO:0007669"/>
    <property type="project" value="InterPro"/>
</dbReference>
<keyword evidence="4" id="KW-0521">NADP</keyword>
<comment type="similarity">
    <text evidence="1">Belongs to the NAD kinase family.</text>
</comment>
<dbReference type="InterPro" id="IPR017437">
    <property type="entry name" value="ATP-NAD_kinase_PpnK-typ_C"/>
</dbReference>
<dbReference type="PANTHER" id="PTHR20275:SF6">
    <property type="entry name" value="NAD KINASE 2, CHLOROPLASTIC"/>
    <property type="match status" value="1"/>
</dbReference>
<accession>A0A388L8L8</accession>
<dbReference type="HAMAP" id="MF_00361">
    <property type="entry name" value="NAD_kinase"/>
    <property type="match status" value="1"/>
</dbReference>
<dbReference type="GO" id="GO:0019674">
    <property type="term" value="P:NAD+ metabolic process"/>
    <property type="evidence" value="ECO:0007669"/>
    <property type="project" value="InterPro"/>
</dbReference>
<feature type="compositionally biased region" description="Polar residues" evidence="6">
    <location>
        <begin position="875"/>
        <end position="893"/>
    </location>
</feature>
<feature type="domain" description="DSP-PTPase phosphatase fused to NAD+ Kinase" evidence="7">
    <location>
        <begin position="383"/>
        <end position="548"/>
    </location>
</feature>
<proteinExistence type="inferred from homology"/>
<dbReference type="Gene3D" id="3.90.190.10">
    <property type="entry name" value="Protein tyrosine phosphatase superfamily"/>
    <property type="match status" value="1"/>
</dbReference>
<dbReference type="InterPro" id="IPR016064">
    <property type="entry name" value="NAD/diacylglycerol_kinase_sf"/>
</dbReference>
<evidence type="ECO:0000313" key="8">
    <source>
        <dbReference type="EMBL" id="GBG78660.1"/>
    </source>
</evidence>
<feature type="region of interest" description="Disordered" evidence="6">
    <location>
        <begin position="707"/>
        <end position="770"/>
    </location>
</feature>
<feature type="region of interest" description="Disordered" evidence="6">
    <location>
        <begin position="211"/>
        <end position="240"/>
    </location>
</feature>
<feature type="compositionally biased region" description="Polar residues" evidence="6">
    <location>
        <begin position="578"/>
        <end position="593"/>
    </location>
</feature>
<feature type="compositionally biased region" description="Low complexity" evidence="6">
    <location>
        <begin position="147"/>
        <end position="158"/>
    </location>
</feature>
<dbReference type="Gene3D" id="2.60.200.30">
    <property type="entry name" value="Probable inorganic polyphosphate/atp-NAD kinase, domain 2"/>
    <property type="match status" value="1"/>
</dbReference>
<comment type="caution">
    <text evidence="8">The sequence shown here is derived from an EMBL/GenBank/DDBJ whole genome shotgun (WGS) entry which is preliminary data.</text>
</comment>
<dbReference type="Pfam" id="PF22741">
    <property type="entry name" value="PTP-NADK"/>
    <property type="match status" value="1"/>
</dbReference>
<dbReference type="Proteomes" id="UP000265515">
    <property type="component" value="Unassembled WGS sequence"/>
</dbReference>
<evidence type="ECO:0000259" key="7">
    <source>
        <dbReference type="Pfam" id="PF22741"/>
    </source>
</evidence>
<dbReference type="InterPro" id="IPR055214">
    <property type="entry name" value="PTP-NADK"/>
</dbReference>
<dbReference type="STRING" id="69332.A0A388L8L8"/>
<evidence type="ECO:0000313" key="9">
    <source>
        <dbReference type="Proteomes" id="UP000265515"/>
    </source>
</evidence>
<protein>
    <recommendedName>
        <fullName evidence="7">DSP-PTPase phosphatase fused to NAD+ Kinase domain-containing protein</fullName>
    </recommendedName>
</protein>
<organism evidence="8 9">
    <name type="scientific">Chara braunii</name>
    <name type="common">Braun's stonewort</name>
    <dbReference type="NCBI Taxonomy" id="69332"/>
    <lineage>
        <taxon>Eukaryota</taxon>
        <taxon>Viridiplantae</taxon>
        <taxon>Streptophyta</taxon>
        <taxon>Charophyceae</taxon>
        <taxon>Charales</taxon>
        <taxon>Characeae</taxon>
        <taxon>Chara</taxon>
    </lineage>
</organism>
<dbReference type="SUPFAM" id="SSF52799">
    <property type="entry name" value="(Phosphotyrosine protein) phosphatases II"/>
    <property type="match status" value="1"/>
</dbReference>
<keyword evidence="2" id="KW-0808">Transferase</keyword>
<reference evidence="8 9" key="1">
    <citation type="journal article" date="2018" name="Cell">
        <title>The Chara Genome: Secondary Complexity and Implications for Plant Terrestrialization.</title>
        <authorList>
            <person name="Nishiyama T."/>
            <person name="Sakayama H."/>
            <person name="Vries J.D."/>
            <person name="Buschmann H."/>
            <person name="Saint-Marcoux D."/>
            <person name="Ullrich K.K."/>
            <person name="Haas F.B."/>
            <person name="Vanderstraeten L."/>
            <person name="Becker D."/>
            <person name="Lang D."/>
            <person name="Vosolsobe S."/>
            <person name="Rombauts S."/>
            <person name="Wilhelmsson P.K.I."/>
            <person name="Janitza P."/>
            <person name="Kern R."/>
            <person name="Heyl A."/>
            <person name="Rumpler F."/>
            <person name="Villalobos L.I.A.C."/>
            <person name="Clay J.M."/>
            <person name="Skokan R."/>
            <person name="Toyoda A."/>
            <person name="Suzuki Y."/>
            <person name="Kagoshima H."/>
            <person name="Schijlen E."/>
            <person name="Tajeshwar N."/>
            <person name="Catarino B."/>
            <person name="Hetherington A.J."/>
            <person name="Saltykova A."/>
            <person name="Bonnot C."/>
            <person name="Breuninger H."/>
            <person name="Symeonidi A."/>
            <person name="Radhakrishnan G.V."/>
            <person name="Van Nieuwerburgh F."/>
            <person name="Deforce D."/>
            <person name="Chang C."/>
            <person name="Karol K.G."/>
            <person name="Hedrich R."/>
            <person name="Ulvskov P."/>
            <person name="Glockner G."/>
            <person name="Delwiche C.F."/>
            <person name="Petrasek J."/>
            <person name="Van de Peer Y."/>
            <person name="Friml J."/>
            <person name="Beilby M."/>
            <person name="Dolan L."/>
            <person name="Kohara Y."/>
            <person name="Sugano S."/>
            <person name="Fujiyama A."/>
            <person name="Delaux P.-M."/>
            <person name="Quint M."/>
            <person name="TheiBen G."/>
            <person name="Hagemann M."/>
            <person name="Harholt J."/>
            <person name="Dunand C."/>
            <person name="Zachgo S."/>
            <person name="Langdale J."/>
            <person name="Maumus F."/>
            <person name="Straeten D.V.D."/>
            <person name="Gould S.B."/>
            <person name="Rensing S.A."/>
        </authorList>
    </citation>
    <scope>NUCLEOTIDE SEQUENCE [LARGE SCALE GENOMIC DNA]</scope>
    <source>
        <strain evidence="8 9">S276</strain>
    </source>
</reference>
<dbReference type="InterPro" id="IPR002504">
    <property type="entry name" value="NADK"/>
</dbReference>
<dbReference type="PANTHER" id="PTHR20275">
    <property type="entry name" value="NAD KINASE"/>
    <property type="match status" value="1"/>
</dbReference>
<dbReference type="InterPro" id="IPR017438">
    <property type="entry name" value="ATP-NAD_kinase_N"/>
</dbReference>
<gene>
    <name evidence="8" type="ORF">CBR_g27885</name>
</gene>
<evidence type="ECO:0000256" key="5">
    <source>
        <dbReference type="ARBA" id="ARBA00023027"/>
    </source>
</evidence>
<keyword evidence="3" id="KW-0418">Kinase</keyword>
<feature type="region of interest" description="Disordered" evidence="6">
    <location>
        <begin position="977"/>
        <end position="1008"/>
    </location>
</feature>
<evidence type="ECO:0000256" key="6">
    <source>
        <dbReference type="SAM" id="MobiDB-lite"/>
    </source>
</evidence>
<name>A0A388L8L8_CHABU</name>
<feature type="region of interest" description="Disordered" evidence="6">
    <location>
        <begin position="526"/>
        <end position="593"/>
    </location>
</feature>
<dbReference type="InterPro" id="IPR029021">
    <property type="entry name" value="Prot-tyrosine_phosphatase-like"/>
</dbReference>
<evidence type="ECO:0000256" key="4">
    <source>
        <dbReference type="ARBA" id="ARBA00022857"/>
    </source>
</evidence>
<feature type="region of interest" description="Disordered" evidence="6">
    <location>
        <begin position="106"/>
        <end position="158"/>
    </location>
</feature>
<dbReference type="EMBL" id="BFEA01000300">
    <property type="protein sequence ID" value="GBG78660.1"/>
    <property type="molecule type" value="Genomic_DNA"/>
</dbReference>
<dbReference type="FunFam" id="2.60.200.30:FF:000004">
    <property type="entry name" value="NAD kinase 2, chloroplastic"/>
    <property type="match status" value="1"/>
</dbReference>
<feature type="compositionally biased region" description="Basic and acidic residues" evidence="6">
    <location>
        <begin position="998"/>
        <end position="1008"/>
    </location>
</feature>
<feature type="compositionally biased region" description="Low complexity" evidence="6">
    <location>
        <begin position="129"/>
        <end position="138"/>
    </location>
</feature>
<dbReference type="GO" id="GO:0003951">
    <property type="term" value="F:NAD+ kinase activity"/>
    <property type="evidence" value="ECO:0007669"/>
    <property type="project" value="InterPro"/>
</dbReference>
<dbReference type="Pfam" id="PF20143">
    <property type="entry name" value="NAD_kinase_C"/>
    <property type="match status" value="1"/>
</dbReference>
<feature type="compositionally biased region" description="Polar residues" evidence="6">
    <location>
        <begin position="527"/>
        <end position="544"/>
    </location>
</feature>
<feature type="region of interest" description="Disordered" evidence="6">
    <location>
        <begin position="847"/>
        <end position="924"/>
    </location>
</feature>
<dbReference type="OrthoDB" id="24581at2759"/>
<dbReference type="Pfam" id="PF01513">
    <property type="entry name" value="NAD_kinase"/>
    <property type="match status" value="1"/>
</dbReference>
<dbReference type="Gene3D" id="3.40.50.10330">
    <property type="entry name" value="Probable inorganic polyphosphate/atp-NAD kinase, domain 1"/>
    <property type="match status" value="1"/>
</dbReference>
<dbReference type="Gramene" id="GBG78660">
    <property type="protein sequence ID" value="GBG78660"/>
    <property type="gene ID" value="CBR_g27885"/>
</dbReference>
<sequence length="1359" mass="144445">MAVVPALGGATSVSRLHGYPDRLSMRAGPSGGGGSGSGSGAVVVGGPVAHACAVSLSMDSGGGRVLEARRRRGGGGCRAGIGRGVKLLLSAGGRLWRSGSLSSSRRRRCTAVGGRSGSPSEDDRRDVSPRASASSSESGNWMGNLVSNRSSGGLPSSYSESCRQAEEFECRVLSIGPPPGDVAEMEAFCRIHRLAEELHEVVMQALRNHARAKNERNQQTKNSRAGRKAAVQKPGVLPGSKVTQNTEVERVKGANAEGAMEEEGDVPEWEEKVVASLARMATVLHEGRAQLYSAAAAAAAAAAEVSPATSRLEGAGRAAGAKAPTVSALGQLRDEIRRCTINIKGSVDGVLLPGRELTNVYRALERLRNLCLDAGFARSLRAPSPVDIPNFARVTRGKDDGGAWTSTGDWLGLLDSALFCRGGQLTDEGVEWLVCNGFKAIIDLRAEDRDNQLVKPVDLEMRIPVIHMPVDLGGVPTASQVQEFARIADDPDYRPFYVHSTRGLGRACALIARWKQTVLVETMRRGTISSHGQASRNDISASEAETTRRGTRSFQGQASRKDIAVREPSMTSGAREPNLQSPGAASAQLGNSQGDLTSEQVVNVANGTATMVSNTDSDLEKKEAEGGQRSVGRETSDSSGKAQTVDAAGSSLGKSAKVPESANGALKGTGLLLREENGTASAGVESGGHDLGKAASPQVVAGVAVHDSNQNSPQQAAVERQGAGELSQSSLSNAVVRDEERASRGTVSPEVDSAGIRPQNSEQGGEEESEDGVFFMKGSVLEAQRPGPGILSREGMSMFLNRKKVIPNSMIASANRGRGRISQVTTVVVKGDEQSIAGAAGRWGRVKEGIPRAGSGSSSSEAGSNEDKKIPVPSARTSAVYSSGTDELQTSKNGAMREAGSTPSPPNGRTNRYRGRSTFSQEVESPRQFGRYADVAEGGEISVGDLSGPGEDVELVGQGPGEDVGLVAQRPGEDVELAGGGSGEDDKLAVKDSSGSLAERERDTSTTEKEIGKVMTNDDEQTVVEEVVMIEGDMCSSTTGVVRLQSRKKAEMYLVRTDGFSCTRERVRESTLAFTHPSTQQQMLMWKTPPQTVLLLKKLGDELMEEAMEERVDFVVCLGGDGVILHASNIFRTAVPPVVSFNLGSLGFLTAHPYEEFKQDLKRIIYGNSTMDGVYITLRMRLRCELFRNGKPIPGKVFDVLNEVVVDRGSNPYLCKIECYERNRLITKVQADGVIVATPTGSTAYSTAAGGSMVHPNVPCMLFTPICPHSLSFRPVILPDSALLELRVPTDTRSNAWASFDGKRRQQLLKGDSVERVRLENSDCRDVDGDANRFLRVQEALRLFLSTARVSRCLDGGKV</sequence>
<feature type="region of interest" description="Disordered" evidence="6">
    <location>
        <begin position="611"/>
        <end position="662"/>
    </location>
</feature>
<feature type="compositionally biased region" description="Low complexity" evidence="6">
    <location>
        <begin position="853"/>
        <end position="863"/>
    </location>
</feature>
<keyword evidence="9" id="KW-1185">Reference proteome</keyword>
<evidence type="ECO:0000256" key="1">
    <source>
        <dbReference type="ARBA" id="ARBA00010995"/>
    </source>
</evidence>